<comment type="caution">
    <text evidence="1">The sequence shown here is derived from an EMBL/GenBank/DDBJ whole genome shotgun (WGS) entry which is preliminary data.</text>
</comment>
<dbReference type="InterPro" id="IPR036567">
    <property type="entry name" value="RHF-like"/>
</dbReference>
<proteinExistence type="predicted"/>
<accession>A0A137SVB5</accession>
<dbReference type="SUPFAM" id="SSF69754">
    <property type="entry name" value="Ribosome binding protein Y (YfiA homologue)"/>
    <property type="match status" value="1"/>
</dbReference>
<dbReference type="PATRIC" id="fig|28125.4.peg.1388"/>
<organism evidence="1 2">
    <name type="scientific">Prevotella bivia</name>
    <dbReference type="NCBI Taxonomy" id="28125"/>
    <lineage>
        <taxon>Bacteria</taxon>
        <taxon>Pseudomonadati</taxon>
        <taxon>Bacteroidota</taxon>
        <taxon>Bacteroidia</taxon>
        <taxon>Bacteroidales</taxon>
        <taxon>Prevotellaceae</taxon>
        <taxon>Prevotella</taxon>
    </lineage>
</organism>
<reference evidence="1 2" key="1">
    <citation type="submission" date="2016-02" db="EMBL/GenBank/DDBJ databases">
        <authorList>
            <person name="Wen L."/>
            <person name="He K."/>
            <person name="Yang H."/>
        </authorList>
    </citation>
    <scope>NUCLEOTIDE SEQUENCE [LARGE SCALE GENOMIC DNA]</scope>
    <source>
        <strain evidence="1 2">GED7880</strain>
    </source>
</reference>
<dbReference type="InterPro" id="IPR003489">
    <property type="entry name" value="RHF/RaiA"/>
</dbReference>
<name>A0A137SVB5_9BACT</name>
<gene>
    <name evidence="1" type="ORF">HMPREF3202_01404</name>
</gene>
<sequence>MEVTMEILIKSIHFDATEKLQAFVNKKVEKLEKTYEDIQKVEVQLKVEKPATALNKTASITVDVPGTALFVEKTSDTFEESVDACLDAVKVQLAKYKEKQRNR</sequence>
<dbReference type="Gene3D" id="3.30.160.100">
    <property type="entry name" value="Ribosome hibernation promotion factor-like"/>
    <property type="match status" value="1"/>
</dbReference>
<dbReference type="eggNOG" id="COG1544">
    <property type="taxonomic scope" value="Bacteria"/>
</dbReference>
<evidence type="ECO:0000313" key="2">
    <source>
        <dbReference type="Proteomes" id="UP000070093"/>
    </source>
</evidence>
<evidence type="ECO:0000313" key="1">
    <source>
        <dbReference type="EMBL" id="KXO16392.1"/>
    </source>
</evidence>
<dbReference type="AlphaFoldDB" id="A0A137SVB5"/>
<protein>
    <submittedName>
        <fullName evidence="1">Ribosomal subunit interface protein</fullName>
    </submittedName>
</protein>
<dbReference type="NCBIfam" id="TIGR00741">
    <property type="entry name" value="yfiA"/>
    <property type="match status" value="1"/>
</dbReference>
<dbReference type="EMBL" id="LTAG01000076">
    <property type="protein sequence ID" value="KXO16392.1"/>
    <property type="molecule type" value="Genomic_DNA"/>
</dbReference>
<dbReference type="Pfam" id="PF02482">
    <property type="entry name" value="Ribosomal_S30AE"/>
    <property type="match status" value="1"/>
</dbReference>
<dbReference type="STRING" id="28125.HMPREF3202_01404"/>
<dbReference type="Proteomes" id="UP000070093">
    <property type="component" value="Unassembled WGS sequence"/>
</dbReference>